<evidence type="ECO:0000313" key="4">
    <source>
        <dbReference type="EMBL" id="EQB11016.1"/>
    </source>
</evidence>
<dbReference type="Gene3D" id="3.30.300.30">
    <property type="match status" value="1"/>
</dbReference>
<reference evidence="4 5" key="1">
    <citation type="journal article" date="2013" name="Genome Announc.">
        <title>Genome Sequence of Novosphingobium lindaniclasticum LE124T, Isolated from a Hexachlorocyclohexane Dumpsite.</title>
        <authorList>
            <person name="Saxena A."/>
            <person name="Nayyar N."/>
            <person name="Sangwan N."/>
            <person name="Kumari R."/>
            <person name="Khurana J.P."/>
            <person name="Lal R."/>
        </authorList>
    </citation>
    <scope>NUCLEOTIDE SEQUENCE [LARGE SCALE GENOMIC DNA]</scope>
    <source>
        <strain evidence="4 5">LE124</strain>
    </source>
</reference>
<name>T0H3R9_9SPHN</name>
<evidence type="ECO:0000313" key="5">
    <source>
        <dbReference type="Proteomes" id="UP000015527"/>
    </source>
</evidence>
<dbReference type="EMBL" id="ATHL01000104">
    <property type="protein sequence ID" value="EQB11016.1"/>
    <property type="molecule type" value="Genomic_DNA"/>
</dbReference>
<organism evidence="4 5">
    <name type="scientific">Novosphingobium lindaniclasticum LE124</name>
    <dbReference type="NCBI Taxonomy" id="1096930"/>
    <lineage>
        <taxon>Bacteria</taxon>
        <taxon>Pseudomonadati</taxon>
        <taxon>Pseudomonadota</taxon>
        <taxon>Alphaproteobacteria</taxon>
        <taxon>Sphingomonadales</taxon>
        <taxon>Sphingomonadaceae</taxon>
        <taxon>Novosphingobium</taxon>
    </lineage>
</organism>
<dbReference type="SUPFAM" id="SSF56801">
    <property type="entry name" value="Acetyl-CoA synthetase-like"/>
    <property type="match status" value="1"/>
</dbReference>
<comment type="caution">
    <text evidence="4">The sequence shown here is derived from an EMBL/GenBank/DDBJ whole genome shotgun (WGS) entry which is preliminary data.</text>
</comment>
<dbReference type="CDD" id="cd05936">
    <property type="entry name" value="FC-FACS_FadD_like"/>
    <property type="match status" value="1"/>
</dbReference>
<accession>T0H3R9</accession>
<protein>
    <submittedName>
        <fullName evidence="4">AMP-dependent synthetase</fullName>
    </submittedName>
</protein>
<dbReference type="Pfam" id="PF00501">
    <property type="entry name" value="AMP-binding"/>
    <property type="match status" value="1"/>
</dbReference>
<dbReference type="InterPro" id="IPR042099">
    <property type="entry name" value="ANL_N_sf"/>
</dbReference>
<dbReference type="InterPro" id="IPR050237">
    <property type="entry name" value="ATP-dep_AMP-bd_enzyme"/>
</dbReference>
<evidence type="ECO:0000256" key="1">
    <source>
        <dbReference type="SAM" id="MobiDB-lite"/>
    </source>
</evidence>
<dbReference type="GO" id="GO:0016878">
    <property type="term" value="F:acid-thiol ligase activity"/>
    <property type="evidence" value="ECO:0007669"/>
    <property type="project" value="UniProtKB-ARBA"/>
</dbReference>
<evidence type="ECO:0000259" key="3">
    <source>
        <dbReference type="Pfam" id="PF13193"/>
    </source>
</evidence>
<dbReference type="Pfam" id="PF13193">
    <property type="entry name" value="AMP-binding_C"/>
    <property type="match status" value="1"/>
</dbReference>
<dbReference type="AlphaFoldDB" id="T0H3R9"/>
<dbReference type="OrthoDB" id="9803968at2"/>
<dbReference type="Gene3D" id="3.40.50.12780">
    <property type="entry name" value="N-terminal domain of ligase-like"/>
    <property type="match status" value="1"/>
</dbReference>
<sequence length="569" mass="62790">MGAAATIGGHSAPETSSQHPEEMPPIAPRLLTDLLDHAVEAHGTWPAIDFMGRKWSYKEIGELSRRAARGFQDLGVKQGTRVGLCLPNTPYYVICYFAILRVGGIVVNFNPLYTEREMAHLVEDSGAEFMVASDLALSLPKIEPLVGKGSLRRVVVCPIADALPKLKGRAYRLLKRKDIAHEPHDLRFLRYADLIARDADPDPVERSPSDLAVLQYTGGTTGVPKGAMLSHANLAANSAQMIAHVGHMPETQERTLGVLPLFHVFALTTVLNYSVDTAAEMILLPRFEMKSFLATAKRTRPTQFFGVPTLYTALNNQPLHGEFDNVRVCISGGAPLPLEVRQKFEQRTGVRVVEGYGLSEASPIIACNPLEGEVKSNSCGPAFPGTALEIRDPDNPHRVMPQGERGEVCARGPQVMSGYWNRPEESEKTFIYGALRTGDVGYLDEDGYLFLVDRIKDMILCGGYNVYPRTIEDALYEHPMVHEAIVIGVPDTYRGQAPKAFVALHPGDVLDEETLMAFLKERLNKIEMPSSIEFRDSLPKTLVGKLSKKELVEEEAARRARDKHQATAE</sequence>
<dbReference type="InterPro" id="IPR020845">
    <property type="entry name" value="AMP-binding_CS"/>
</dbReference>
<dbReference type="PROSITE" id="PS00455">
    <property type="entry name" value="AMP_BINDING"/>
    <property type="match status" value="1"/>
</dbReference>
<dbReference type="PATRIC" id="fig|1096930.3.peg.3281"/>
<feature type="domain" description="AMP-binding enzyme C-terminal" evidence="3">
    <location>
        <begin position="471"/>
        <end position="545"/>
    </location>
</feature>
<dbReference type="Proteomes" id="UP000015527">
    <property type="component" value="Unassembled WGS sequence"/>
</dbReference>
<keyword evidence="5" id="KW-1185">Reference proteome</keyword>
<dbReference type="eggNOG" id="COG0318">
    <property type="taxonomic scope" value="Bacteria"/>
</dbReference>
<dbReference type="PANTHER" id="PTHR43767:SF1">
    <property type="entry name" value="NONRIBOSOMAL PEPTIDE SYNTHASE PES1 (EUROFUNG)-RELATED"/>
    <property type="match status" value="1"/>
</dbReference>
<proteinExistence type="predicted"/>
<dbReference type="InterPro" id="IPR045851">
    <property type="entry name" value="AMP-bd_C_sf"/>
</dbReference>
<feature type="domain" description="AMP-dependent synthetase/ligase" evidence="2">
    <location>
        <begin position="36"/>
        <end position="420"/>
    </location>
</feature>
<feature type="region of interest" description="Disordered" evidence="1">
    <location>
        <begin position="1"/>
        <end position="23"/>
    </location>
</feature>
<dbReference type="InterPro" id="IPR000873">
    <property type="entry name" value="AMP-dep_synth/lig_dom"/>
</dbReference>
<evidence type="ECO:0000259" key="2">
    <source>
        <dbReference type="Pfam" id="PF00501"/>
    </source>
</evidence>
<dbReference type="RefSeq" id="WP_021235103.1">
    <property type="nucleotide sequence ID" value="NZ_ATHL01000104.1"/>
</dbReference>
<dbReference type="PANTHER" id="PTHR43767">
    <property type="entry name" value="LONG-CHAIN-FATTY-ACID--COA LIGASE"/>
    <property type="match status" value="1"/>
</dbReference>
<gene>
    <name evidence="4" type="ORF">L284_16530</name>
</gene>
<dbReference type="InterPro" id="IPR025110">
    <property type="entry name" value="AMP-bd_C"/>
</dbReference>